<dbReference type="eggNOG" id="COG0545">
    <property type="taxonomic scope" value="Bacteria"/>
</dbReference>
<dbReference type="RefSeq" id="WP_036884660.1">
    <property type="nucleotide sequence ID" value="NZ_JQZW01000012.1"/>
</dbReference>
<sequence>MTNKFNRLQSWGLSLTTFLGVALLLSISFSSCQKKIDAVEEWRRENENAFNSYANNKDFSKQSTDGLLPYIYMKWIEKGKGKEHPIETSRVLVHYECYLLAGSKAFIEGNFDQEKSQRLTLNRGKEGSSIVGVQVALQNMVEGDYTEVIIPWYLAYGSKQESNIQPYSSLRFLIRLDKIIPETEN</sequence>
<organism evidence="6 7">
    <name type="scientific">Porphyromonas gingivicanis</name>
    <dbReference type="NCBI Taxonomy" id="266762"/>
    <lineage>
        <taxon>Bacteria</taxon>
        <taxon>Pseudomonadati</taxon>
        <taxon>Bacteroidota</taxon>
        <taxon>Bacteroidia</taxon>
        <taxon>Bacteroidales</taxon>
        <taxon>Porphyromonadaceae</taxon>
        <taxon>Porphyromonas</taxon>
    </lineage>
</organism>
<accession>A0A0A2G5H6</accession>
<dbReference type="SUPFAM" id="SSF54534">
    <property type="entry name" value="FKBP-like"/>
    <property type="match status" value="1"/>
</dbReference>
<dbReference type="AlphaFoldDB" id="A0A0A2G5H6"/>
<protein>
    <recommendedName>
        <fullName evidence="4">Peptidyl-prolyl cis-trans isomerase</fullName>
        <ecNumber evidence="4">5.2.1.8</ecNumber>
    </recommendedName>
</protein>
<dbReference type="Gene3D" id="3.10.50.40">
    <property type="match status" value="1"/>
</dbReference>
<dbReference type="STRING" id="266762.HQ36_07070"/>
<evidence type="ECO:0000256" key="1">
    <source>
        <dbReference type="ARBA" id="ARBA00000971"/>
    </source>
</evidence>
<evidence type="ECO:0000313" key="7">
    <source>
        <dbReference type="Proteomes" id="UP000030134"/>
    </source>
</evidence>
<gene>
    <name evidence="6" type="ORF">HQ36_07070</name>
</gene>
<keyword evidence="7" id="KW-1185">Reference proteome</keyword>
<keyword evidence="3 4" id="KW-0413">Isomerase</keyword>
<name>A0A0A2G5H6_9PORP</name>
<evidence type="ECO:0000313" key="6">
    <source>
        <dbReference type="EMBL" id="KGN97625.1"/>
    </source>
</evidence>
<dbReference type="InterPro" id="IPR046357">
    <property type="entry name" value="PPIase_dom_sf"/>
</dbReference>
<dbReference type="InterPro" id="IPR001179">
    <property type="entry name" value="PPIase_FKBP_dom"/>
</dbReference>
<dbReference type="OrthoDB" id="9814548at2"/>
<feature type="domain" description="PPIase FKBP-type" evidence="5">
    <location>
        <begin position="88"/>
        <end position="180"/>
    </location>
</feature>
<evidence type="ECO:0000259" key="5">
    <source>
        <dbReference type="PROSITE" id="PS50059"/>
    </source>
</evidence>
<dbReference type="PROSITE" id="PS50059">
    <property type="entry name" value="FKBP_PPIASE"/>
    <property type="match status" value="1"/>
</dbReference>
<proteinExistence type="inferred from homology"/>
<dbReference type="EC" id="5.2.1.8" evidence="4"/>
<dbReference type="EMBL" id="JQZW01000012">
    <property type="protein sequence ID" value="KGN97625.1"/>
    <property type="molecule type" value="Genomic_DNA"/>
</dbReference>
<evidence type="ECO:0000256" key="2">
    <source>
        <dbReference type="ARBA" id="ARBA00023110"/>
    </source>
</evidence>
<evidence type="ECO:0000256" key="4">
    <source>
        <dbReference type="RuleBase" id="RU003915"/>
    </source>
</evidence>
<keyword evidence="2 3" id="KW-0697">Rotamase</keyword>
<comment type="catalytic activity">
    <reaction evidence="1 3 4">
        <text>[protein]-peptidylproline (omega=180) = [protein]-peptidylproline (omega=0)</text>
        <dbReference type="Rhea" id="RHEA:16237"/>
        <dbReference type="Rhea" id="RHEA-COMP:10747"/>
        <dbReference type="Rhea" id="RHEA-COMP:10748"/>
        <dbReference type="ChEBI" id="CHEBI:83833"/>
        <dbReference type="ChEBI" id="CHEBI:83834"/>
        <dbReference type="EC" id="5.2.1.8"/>
    </reaction>
</comment>
<reference evidence="6 7" key="1">
    <citation type="submission" date="2014-08" db="EMBL/GenBank/DDBJ databases">
        <title>Porphyromonas gingivicanis strain:COT-022_OH1391 Genome sequencing.</title>
        <authorList>
            <person name="Wallis C."/>
            <person name="Deusch O."/>
            <person name="O'Flynn C."/>
            <person name="Davis I."/>
            <person name="Jospin G."/>
            <person name="Darling A.E."/>
            <person name="Coil D.A."/>
            <person name="Alexiev A."/>
            <person name="Horsfall A."/>
            <person name="Kirkwood N."/>
            <person name="Harris S."/>
            <person name="Eisen J.A."/>
        </authorList>
    </citation>
    <scope>NUCLEOTIDE SEQUENCE [LARGE SCALE GENOMIC DNA]</scope>
    <source>
        <strain evidence="7">COT-022 OH1391</strain>
    </source>
</reference>
<dbReference type="GO" id="GO:0003755">
    <property type="term" value="F:peptidyl-prolyl cis-trans isomerase activity"/>
    <property type="evidence" value="ECO:0007669"/>
    <property type="project" value="UniProtKB-UniRule"/>
</dbReference>
<dbReference type="Pfam" id="PF00254">
    <property type="entry name" value="FKBP_C"/>
    <property type="match status" value="1"/>
</dbReference>
<comment type="caution">
    <text evidence="6">The sequence shown here is derived from an EMBL/GenBank/DDBJ whole genome shotgun (WGS) entry which is preliminary data.</text>
</comment>
<evidence type="ECO:0000256" key="3">
    <source>
        <dbReference type="PROSITE-ProRule" id="PRU00277"/>
    </source>
</evidence>
<dbReference type="Proteomes" id="UP000030134">
    <property type="component" value="Unassembled WGS sequence"/>
</dbReference>
<dbReference type="PROSITE" id="PS51257">
    <property type="entry name" value="PROKAR_LIPOPROTEIN"/>
    <property type="match status" value="1"/>
</dbReference>
<comment type="similarity">
    <text evidence="4">Belongs to the FKBP-type PPIase family.</text>
</comment>